<evidence type="ECO:0000313" key="4">
    <source>
        <dbReference type="EMBL" id="CAD6340843.1"/>
    </source>
</evidence>
<reference evidence="4" key="1">
    <citation type="submission" date="2020-10" db="EMBL/GenBank/DDBJ databases">
        <authorList>
            <person name="Han B."/>
            <person name="Lu T."/>
            <person name="Zhao Q."/>
            <person name="Huang X."/>
            <person name="Zhao Y."/>
        </authorList>
    </citation>
    <scope>NUCLEOTIDE SEQUENCE</scope>
</reference>
<dbReference type="Pfam" id="PF26168">
    <property type="entry name" value="Glyco_transf_N"/>
    <property type="match status" value="1"/>
</dbReference>
<evidence type="ECO:0000259" key="3">
    <source>
        <dbReference type="Pfam" id="PF26168"/>
    </source>
</evidence>
<dbReference type="PANTHER" id="PTHR48044:SF34">
    <property type="entry name" value="GLYCOSYLTRANSFERASE"/>
    <property type="match status" value="1"/>
</dbReference>
<dbReference type="OrthoDB" id="5835829at2759"/>
<keyword evidence="5" id="KW-1185">Reference proteome</keyword>
<sequence>MAQRQHCITADCTAGLQPCCEAGYIARRCIQAILPLHWEPHVRDHRQSSAQWLETEAALSLPYYPMESVAVVAVLFPAQGHLNQLLHLSLQLAARGLPVHYAAPAEHVHQARARVHGWGDDDLRRIDFHELAISEYASPPPDPAAASPYPSHLMPLWEAFIADAPAALAALLRGLSASHRRVVVMYDVINAFAAEDAARLPNGEGFAFHCTAASSIVWHMDGGTQLMRDVHGLADLPRPRLRDGGVPRVHRQEREVRANDPVQRRRRHEHVPRARG</sequence>
<dbReference type="InterPro" id="IPR058980">
    <property type="entry name" value="Glyco_transf_N"/>
</dbReference>
<comment type="caution">
    <text evidence="4">The sequence shown here is derived from an EMBL/GenBank/DDBJ whole genome shotgun (WGS) entry which is preliminary data.</text>
</comment>
<feature type="domain" description="Glycosyltransferase N-terminal" evidence="3">
    <location>
        <begin position="67"/>
        <end position="234"/>
    </location>
</feature>
<feature type="region of interest" description="Disordered" evidence="2">
    <location>
        <begin position="237"/>
        <end position="276"/>
    </location>
</feature>
<dbReference type="PANTHER" id="PTHR48044">
    <property type="entry name" value="GLYCOSYLTRANSFERASE"/>
    <property type="match status" value="1"/>
</dbReference>
<protein>
    <recommendedName>
        <fullName evidence="3">Glycosyltransferase N-terminal domain-containing protein</fullName>
    </recommendedName>
</protein>
<name>A0A811SHH5_9POAL</name>
<accession>A0A811SHH5</accession>
<feature type="compositionally biased region" description="Basic residues" evidence="2">
    <location>
        <begin position="264"/>
        <end position="276"/>
    </location>
</feature>
<dbReference type="Gene3D" id="3.40.50.2000">
    <property type="entry name" value="Glycogen Phosphorylase B"/>
    <property type="match status" value="1"/>
</dbReference>
<evidence type="ECO:0000256" key="1">
    <source>
        <dbReference type="ARBA" id="ARBA00009995"/>
    </source>
</evidence>
<dbReference type="GO" id="GO:0008194">
    <property type="term" value="F:UDP-glycosyltransferase activity"/>
    <property type="evidence" value="ECO:0007669"/>
    <property type="project" value="UniProtKB-ARBA"/>
</dbReference>
<gene>
    <name evidence="4" type="ORF">NCGR_LOCUS64941</name>
</gene>
<evidence type="ECO:0000313" key="5">
    <source>
        <dbReference type="Proteomes" id="UP000604825"/>
    </source>
</evidence>
<dbReference type="AlphaFoldDB" id="A0A811SHH5"/>
<proteinExistence type="inferred from homology"/>
<comment type="similarity">
    <text evidence="1">Belongs to the UDP-glycosyltransferase family.</text>
</comment>
<dbReference type="SUPFAM" id="SSF53756">
    <property type="entry name" value="UDP-Glycosyltransferase/glycogen phosphorylase"/>
    <property type="match status" value="1"/>
</dbReference>
<feature type="compositionally biased region" description="Basic and acidic residues" evidence="2">
    <location>
        <begin position="237"/>
        <end position="258"/>
    </location>
</feature>
<dbReference type="Proteomes" id="UP000604825">
    <property type="component" value="Unassembled WGS sequence"/>
</dbReference>
<dbReference type="GO" id="GO:1901135">
    <property type="term" value="P:carbohydrate derivative metabolic process"/>
    <property type="evidence" value="ECO:0007669"/>
    <property type="project" value="UniProtKB-ARBA"/>
</dbReference>
<evidence type="ECO:0000256" key="2">
    <source>
        <dbReference type="SAM" id="MobiDB-lite"/>
    </source>
</evidence>
<dbReference type="EMBL" id="CAJGYO010000081">
    <property type="protein sequence ID" value="CAD6340843.1"/>
    <property type="molecule type" value="Genomic_DNA"/>
</dbReference>
<organism evidence="4 5">
    <name type="scientific">Miscanthus lutarioriparius</name>
    <dbReference type="NCBI Taxonomy" id="422564"/>
    <lineage>
        <taxon>Eukaryota</taxon>
        <taxon>Viridiplantae</taxon>
        <taxon>Streptophyta</taxon>
        <taxon>Embryophyta</taxon>
        <taxon>Tracheophyta</taxon>
        <taxon>Spermatophyta</taxon>
        <taxon>Magnoliopsida</taxon>
        <taxon>Liliopsida</taxon>
        <taxon>Poales</taxon>
        <taxon>Poaceae</taxon>
        <taxon>PACMAD clade</taxon>
        <taxon>Panicoideae</taxon>
        <taxon>Andropogonodae</taxon>
        <taxon>Andropogoneae</taxon>
        <taxon>Saccharinae</taxon>
        <taxon>Miscanthus</taxon>
    </lineage>
</organism>